<reference evidence="2" key="1">
    <citation type="submission" date="2022-11" db="EMBL/GenBank/DDBJ databases">
        <title>Description of Microcella daejonensis nov. sp, isolated from riverside soil.</title>
        <authorList>
            <person name="Molina K.M."/>
            <person name="Kim S.B."/>
        </authorList>
    </citation>
    <scope>NUCLEOTIDE SEQUENCE</scope>
    <source>
        <strain evidence="2">MMS21-STM12</strain>
    </source>
</reference>
<name>A0A9E8MK15_9MICO</name>
<keyword evidence="1" id="KW-0812">Transmembrane</keyword>
<keyword evidence="1" id="KW-0472">Membrane</keyword>
<accession>A0A9E8MK15</accession>
<dbReference type="Proteomes" id="UP001164706">
    <property type="component" value="Chromosome"/>
</dbReference>
<evidence type="ECO:0000256" key="1">
    <source>
        <dbReference type="SAM" id="Phobius"/>
    </source>
</evidence>
<protein>
    <submittedName>
        <fullName evidence="2">Uncharacterized protein</fullName>
    </submittedName>
</protein>
<dbReference type="RefSeq" id="WP_267736993.1">
    <property type="nucleotide sequence ID" value="NZ_CP113089.1"/>
</dbReference>
<proteinExistence type="predicted"/>
<dbReference type="AlphaFoldDB" id="A0A9E8MK15"/>
<keyword evidence="1" id="KW-1133">Transmembrane helix</keyword>
<evidence type="ECO:0000313" key="3">
    <source>
        <dbReference type="Proteomes" id="UP001164706"/>
    </source>
</evidence>
<keyword evidence="3" id="KW-1185">Reference proteome</keyword>
<evidence type="ECO:0000313" key="2">
    <source>
        <dbReference type="EMBL" id="WAB80998.1"/>
    </source>
</evidence>
<sequence>MTLPTSPTPSESTQKLGKVEGALLGVLGLIAVLITGGAVAISIVSLVIGGGQVEIFTE</sequence>
<dbReference type="EMBL" id="CP113089">
    <property type="protein sequence ID" value="WAB80998.1"/>
    <property type="molecule type" value="Genomic_DNA"/>
</dbReference>
<gene>
    <name evidence="2" type="ORF">OVN18_10590</name>
</gene>
<feature type="transmembrane region" description="Helical" evidence="1">
    <location>
        <begin position="21"/>
        <end position="48"/>
    </location>
</feature>
<organism evidence="2 3">
    <name type="scientific">Microcella daejeonensis</name>
    <dbReference type="NCBI Taxonomy" id="2994971"/>
    <lineage>
        <taxon>Bacteria</taxon>
        <taxon>Bacillati</taxon>
        <taxon>Actinomycetota</taxon>
        <taxon>Actinomycetes</taxon>
        <taxon>Micrococcales</taxon>
        <taxon>Microbacteriaceae</taxon>
        <taxon>Microcella</taxon>
    </lineage>
</organism>
<dbReference type="KEGG" id="mdb:OVN18_10590"/>